<dbReference type="OrthoDB" id="120945at2759"/>
<proteinExistence type="predicted"/>
<reference evidence="2" key="1">
    <citation type="submission" date="2017-03" db="EMBL/GenBank/DDBJ databases">
        <title>Phytopthora megakarya and P. palmivora, two closely related causual agents of cacao black pod achieved similar genome size and gene model numbers by different mechanisms.</title>
        <authorList>
            <person name="Ali S."/>
            <person name="Shao J."/>
            <person name="Larry D.J."/>
            <person name="Kronmiller B."/>
            <person name="Shen D."/>
            <person name="Strem M.D."/>
            <person name="Melnick R.L."/>
            <person name="Guiltinan M.J."/>
            <person name="Tyler B.M."/>
            <person name="Meinhardt L.W."/>
            <person name="Bailey B.A."/>
        </authorList>
    </citation>
    <scope>NUCLEOTIDE SEQUENCE [LARGE SCALE GENOMIC DNA]</scope>
    <source>
        <strain evidence="2">zdho120</strain>
    </source>
</reference>
<sequence length="54" mass="6100">MPCKAAVLTVNIEGFSEYTSSMYVMPTPEDKNALLGWPWLKQVNPVIDWASRTI</sequence>
<organism evidence="1 2">
    <name type="scientific">Phytophthora megakarya</name>
    <dbReference type="NCBI Taxonomy" id="4795"/>
    <lineage>
        <taxon>Eukaryota</taxon>
        <taxon>Sar</taxon>
        <taxon>Stramenopiles</taxon>
        <taxon>Oomycota</taxon>
        <taxon>Peronosporomycetes</taxon>
        <taxon>Peronosporales</taxon>
        <taxon>Peronosporaceae</taxon>
        <taxon>Phytophthora</taxon>
    </lineage>
</organism>
<dbReference type="Proteomes" id="UP000198211">
    <property type="component" value="Unassembled WGS sequence"/>
</dbReference>
<accession>A0A225W4R4</accession>
<evidence type="ECO:0000313" key="2">
    <source>
        <dbReference type="Proteomes" id="UP000198211"/>
    </source>
</evidence>
<dbReference type="EMBL" id="NBNE01001782">
    <property type="protein sequence ID" value="OWZ12676.1"/>
    <property type="molecule type" value="Genomic_DNA"/>
</dbReference>
<dbReference type="InterPro" id="IPR021109">
    <property type="entry name" value="Peptidase_aspartic_dom_sf"/>
</dbReference>
<evidence type="ECO:0000313" key="1">
    <source>
        <dbReference type="EMBL" id="OWZ12676.1"/>
    </source>
</evidence>
<keyword evidence="2" id="KW-1185">Reference proteome</keyword>
<protein>
    <submittedName>
        <fullName evidence="1">Uncharacterized protein</fullName>
    </submittedName>
</protein>
<name>A0A225W4R4_9STRA</name>
<dbReference type="AlphaFoldDB" id="A0A225W4R4"/>
<dbReference type="Gene3D" id="2.40.70.10">
    <property type="entry name" value="Acid Proteases"/>
    <property type="match status" value="1"/>
</dbReference>
<gene>
    <name evidence="1" type="ORF">PHMEG_00014123</name>
</gene>
<comment type="caution">
    <text evidence="1">The sequence shown here is derived from an EMBL/GenBank/DDBJ whole genome shotgun (WGS) entry which is preliminary data.</text>
</comment>